<dbReference type="InterPro" id="IPR011010">
    <property type="entry name" value="DNA_brk_join_enz"/>
</dbReference>
<dbReference type="Gene3D" id="1.10.443.10">
    <property type="entry name" value="Intergrase catalytic core"/>
    <property type="match status" value="1"/>
</dbReference>
<dbReference type="Proteomes" id="UP001500420">
    <property type="component" value="Unassembled WGS sequence"/>
</dbReference>
<evidence type="ECO:0000256" key="1">
    <source>
        <dbReference type="ARBA" id="ARBA00022908"/>
    </source>
</evidence>
<proteinExistence type="predicted"/>
<feature type="compositionally biased region" description="Acidic residues" evidence="4">
    <location>
        <begin position="69"/>
        <end position="81"/>
    </location>
</feature>
<dbReference type="AlphaFoldDB" id="A0AAV3TD76"/>
<dbReference type="PROSITE" id="PS51898">
    <property type="entry name" value="TYR_RECOMBINASE"/>
    <property type="match status" value="1"/>
</dbReference>
<comment type="caution">
    <text evidence="6">The sequence shown here is derived from an EMBL/GenBank/DDBJ whole genome shotgun (WGS) entry which is preliminary data.</text>
</comment>
<keyword evidence="3" id="KW-0233">DNA recombination</keyword>
<reference evidence="6 7" key="1">
    <citation type="journal article" date="2019" name="Int. J. Syst. Evol. Microbiol.">
        <title>The Global Catalogue of Microorganisms (GCM) 10K type strain sequencing project: providing services to taxonomists for standard genome sequencing and annotation.</title>
        <authorList>
            <consortium name="The Broad Institute Genomics Platform"/>
            <consortium name="The Broad Institute Genome Sequencing Center for Infectious Disease"/>
            <person name="Wu L."/>
            <person name="Ma J."/>
        </authorList>
    </citation>
    <scope>NUCLEOTIDE SEQUENCE [LARGE SCALE GENOMIC DNA]</scope>
    <source>
        <strain evidence="6 7">JCM 16328</strain>
    </source>
</reference>
<evidence type="ECO:0000256" key="4">
    <source>
        <dbReference type="SAM" id="MobiDB-lite"/>
    </source>
</evidence>
<dbReference type="PANTHER" id="PTHR30349:SF41">
    <property type="entry name" value="INTEGRASE_RECOMBINASE PROTEIN MJ0367-RELATED"/>
    <property type="match status" value="1"/>
</dbReference>
<organism evidence="6 7">
    <name type="scientific">Natronoarchaeum mannanilyticum</name>
    <dbReference type="NCBI Taxonomy" id="926360"/>
    <lineage>
        <taxon>Archaea</taxon>
        <taxon>Methanobacteriati</taxon>
        <taxon>Methanobacteriota</taxon>
        <taxon>Stenosarchaea group</taxon>
        <taxon>Halobacteria</taxon>
        <taxon>Halobacteriales</taxon>
        <taxon>Natronoarchaeaceae</taxon>
    </lineage>
</organism>
<evidence type="ECO:0000256" key="2">
    <source>
        <dbReference type="ARBA" id="ARBA00023125"/>
    </source>
</evidence>
<dbReference type="Pfam" id="PF00589">
    <property type="entry name" value="Phage_integrase"/>
    <property type="match status" value="1"/>
</dbReference>
<dbReference type="GO" id="GO:0015074">
    <property type="term" value="P:DNA integration"/>
    <property type="evidence" value="ECO:0007669"/>
    <property type="project" value="UniProtKB-KW"/>
</dbReference>
<dbReference type="CDD" id="cd00397">
    <property type="entry name" value="DNA_BRE_C"/>
    <property type="match status" value="1"/>
</dbReference>
<evidence type="ECO:0000313" key="7">
    <source>
        <dbReference type="Proteomes" id="UP001500420"/>
    </source>
</evidence>
<keyword evidence="7" id="KW-1185">Reference proteome</keyword>
<dbReference type="InterPro" id="IPR013762">
    <property type="entry name" value="Integrase-like_cat_sf"/>
</dbReference>
<dbReference type="EMBL" id="BAAADV010000007">
    <property type="protein sequence ID" value="GAA0678930.1"/>
    <property type="molecule type" value="Genomic_DNA"/>
</dbReference>
<evidence type="ECO:0000259" key="5">
    <source>
        <dbReference type="PROSITE" id="PS51898"/>
    </source>
</evidence>
<evidence type="ECO:0000256" key="3">
    <source>
        <dbReference type="ARBA" id="ARBA00023172"/>
    </source>
</evidence>
<keyword evidence="2" id="KW-0238">DNA-binding</keyword>
<protein>
    <recommendedName>
        <fullName evidence="5">Tyr recombinase domain-containing protein</fullName>
    </recommendedName>
</protein>
<gene>
    <name evidence="6" type="ORF">GCM10009020_29170</name>
</gene>
<accession>A0AAV3TD76</accession>
<dbReference type="GO" id="GO:0006310">
    <property type="term" value="P:DNA recombination"/>
    <property type="evidence" value="ECO:0007669"/>
    <property type="project" value="UniProtKB-KW"/>
</dbReference>
<keyword evidence="1" id="KW-0229">DNA integration</keyword>
<dbReference type="RefSeq" id="WP_343774788.1">
    <property type="nucleotide sequence ID" value="NZ_BAAADV010000007.1"/>
</dbReference>
<sequence length="521" mass="58643">MPSVNDPNNDKTRLQNRLEDIQELPRNDRKLVELWLNNELESLAESTQERHIARLLTVREHLRTSPNKEDDEGEELTEEEIEERRIPLGEADKFDWTSAISQIARERDLTDGSKRNYQKAVRSFLGEVENDVPANKDDISLATDDSGGKIDEDDILSPEEVRVLISETSNRIRDKAMFSVLIDLGLRIGALCALRVQDFEYEEGAAVGEISLNEQALGQKGSEGRTHVATFSAGYVRSYLRNEHPRPDDDEAPLFHKIGRHWDRNDPDDDGSISPPIFRRRMKRLARDYDIEESKLHPHNLKHAAVTIWALRGMSDREIEYRAGWARESGQLKRYEHLTGEDVNSQILDTFGIEAENDDARSISPIENCPNCNVSVDTGMRYCPRCGQQLEQDMRPQWFVDYLDTYGEDDALAETLLDSPSQIVRDPADLSESLKSTHQDKIESVVGHSLMGSASPTDDETVPISLPYAGDDGETTVYVPFGTLKEHGGDNLAVKRTDDGLHSLLDPDGNVVATVDPLGID</sequence>
<evidence type="ECO:0000313" key="6">
    <source>
        <dbReference type="EMBL" id="GAA0678930.1"/>
    </source>
</evidence>
<dbReference type="InterPro" id="IPR002104">
    <property type="entry name" value="Integrase_catalytic"/>
</dbReference>
<name>A0AAV3TD76_9EURY</name>
<feature type="domain" description="Tyr recombinase" evidence="5">
    <location>
        <begin position="151"/>
        <end position="348"/>
    </location>
</feature>
<dbReference type="InterPro" id="IPR050090">
    <property type="entry name" value="Tyrosine_recombinase_XerCD"/>
</dbReference>
<dbReference type="SUPFAM" id="SSF56349">
    <property type="entry name" value="DNA breaking-rejoining enzymes"/>
    <property type="match status" value="1"/>
</dbReference>
<dbReference type="GO" id="GO:0003677">
    <property type="term" value="F:DNA binding"/>
    <property type="evidence" value="ECO:0007669"/>
    <property type="project" value="UniProtKB-KW"/>
</dbReference>
<feature type="region of interest" description="Disordered" evidence="4">
    <location>
        <begin position="63"/>
        <end position="84"/>
    </location>
</feature>
<dbReference type="PANTHER" id="PTHR30349">
    <property type="entry name" value="PHAGE INTEGRASE-RELATED"/>
    <property type="match status" value="1"/>
</dbReference>